<feature type="transmembrane region" description="Helical" evidence="1">
    <location>
        <begin position="65"/>
        <end position="84"/>
    </location>
</feature>
<evidence type="ECO:0000256" key="1">
    <source>
        <dbReference type="SAM" id="Phobius"/>
    </source>
</evidence>
<name>A0AA94WKL1_9BACI</name>
<feature type="transmembrane region" description="Helical" evidence="1">
    <location>
        <begin position="104"/>
        <end position="123"/>
    </location>
</feature>
<organism evidence="2 3">
    <name type="scientific">Sutcliffiella horikoshii</name>
    <dbReference type="NCBI Taxonomy" id="79883"/>
    <lineage>
        <taxon>Bacteria</taxon>
        <taxon>Bacillati</taxon>
        <taxon>Bacillota</taxon>
        <taxon>Bacilli</taxon>
        <taxon>Bacillales</taxon>
        <taxon>Bacillaceae</taxon>
        <taxon>Sutcliffiella</taxon>
    </lineage>
</organism>
<dbReference type="Proteomes" id="UP000323393">
    <property type="component" value="Unassembled WGS sequence"/>
</dbReference>
<proteinExistence type="predicted"/>
<protein>
    <submittedName>
        <fullName evidence="2">Uncharacterized protein</fullName>
    </submittedName>
</protein>
<sequence>MIGRKILSALTTGLFMIMLYSAYDGFGIGIFFGMYLLLIIFIYGIPSSILSDFLTKGLTRKTRMVAAFFIHIFLAILYVLIPLFLSGYNRGMGFSEVTGSLDVFFFISAVISAFAFWITDELMKNEPCKLKRRKLLNWIGDLKI</sequence>
<keyword evidence="1" id="KW-0472">Membrane</keyword>
<dbReference type="EMBL" id="VTEU01000007">
    <property type="protein sequence ID" value="TYS57506.1"/>
    <property type="molecule type" value="Genomic_DNA"/>
</dbReference>
<evidence type="ECO:0000313" key="3">
    <source>
        <dbReference type="Proteomes" id="UP000323393"/>
    </source>
</evidence>
<feature type="transmembrane region" description="Helical" evidence="1">
    <location>
        <begin position="7"/>
        <end position="23"/>
    </location>
</feature>
<accession>A0AA94WKL1</accession>
<keyword evidence="1" id="KW-1133">Transmembrane helix</keyword>
<comment type="caution">
    <text evidence="2">The sequence shown here is derived from an EMBL/GenBank/DDBJ whole genome shotgun (WGS) entry which is preliminary data.</text>
</comment>
<dbReference type="AlphaFoldDB" id="A0AA94WKL1"/>
<gene>
    <name evidence="2" type="ORF">FZC74_15840</name>
</gene>
<evidence type="ECO:0000313" key="2">
    <source>
        <dbReference type="EMBL" id="TYS57506.1"/>
    </source>
</evidence>
<feature type="transmembrane region" description="Helical" evidence="1">
    <location>
        <begin position="29"/>
        <end position="53"/>
    </location>
</feature>
<dbReference type="RefSeq" id="WP_148966565.1">
    <property type="nucleotide sequence ID" value="NZ_JBNIKZ010000007.1"/>
</dbReference>
<reference evidence="2 3" key="1">
    <citation type="submission" date="2019-08" db="EMBL/GenBank/DDBJ databases">
        <title>Bacillus genomes from the desert of Cuatro Cienegas, Coahuila.</title>
        <authorList>
            <person name="Olmedo-Alvarez G."/>
        </authorList>
    </citation>
    <scope>NUCLEOTIDE SEQUENCE [LARGE SCALE GENOMIC DNA]</scope>
    <source>
        <strain evidence="2 3">CH88_3T</strain>
    </source>
</reference>
<keyword evidence="1" id="KW-0812">Transmembrane</keyword>